<dbReference type="WBParaSite" id="BTMF_0000288701-mRNA-1">
    <property type="protein sequence ID" value="BTMF_0000288701-mRNA-1"/>
    <property type="gene ID" value="BTMF_0000288701"/>
</dbReference>
<keyword evidence="3" id="KW-1185">Reference proteome</keyword>
<evidence type="ECO:0000313" key="4">
    <source>
        <dbReference type="WBParaSite" id="BTMF_0000288701-mRNA-1"/>
    </source>
</evidence>
<feature type="compositionally biased region" description="Basic residues" evidence="1">
    <location>
        <begin position="1"/>
        <end position="12"/>
    </location>
</feature>
<gene>
    <name evidence="2" type="ORF">BTMF_LOCUS2211</name>
</gene>
<reference evidence="4" key="1">
    <citation type="submission" date="2017-02" db="UniProtKB">
        <authorList>
            <consortium name="WormBaseParasite"/>
        </authorList>
    </citation>
    <scope>IDENTIFICATION</scope>
</reference>
<proteinExistence type="predicted"/>
<organism evidence="4">
    <name type="scientific">Brugia timori</name>
    <dbReference type="NCBI Taxonomy" id="42155"/>
    <lineage>
        <taxon>Eukaryota</taxon>
        <taxon>Metazoa</taxon>
        <taxon>Ecdysozoa</taxon>
        <taxon>Nematoda</taxon>
        <taxon>Chromadorea</taxon>
        <taxon>Rhabditida</taxon>
        <taxon>Spirurina</taxon>
        <taxon>Spiruromorpha</taxon>
        <taxon>Filarioidea</taxon>
        <taxon>Onchocercidae</taxon>
        <taxon>Brugia</taxon>
    </lineage>
</organism>
<reference evidence="2 3" key="2">
    <citation type="submission" date="2018-11" db="EMBL/GenBank/DDBJ databases">
        <authorList>
            <consortium name="Pathogen Informatics"/>
        </authorList>
    </citation>
    <scope>NUCLEOTIDE SEQUENCE [LARGE SCALE GENOMIC DNA]</scope>
</reference>
<sequence length="100" mass="11410">MWRRLLPRKPNKRQTEPSPGPPEKVEKATEEPPLIDPEPQPGPSRLSPPISRSGSARRKNKPRKLEIVSDEDILMLKRNITLSELLLRSEPLFVDTELPS</sequence>
<dbReference type="EMBL" id="UZAG01001770">
    <property type="protein sequence ID" value="VDO12043.1"/>
    <property type="molecule type" value="Genomic_DNA"/>
</dbReference>
<name>A0A0R3Q979_9BILA</name>
<dbReference type="AlphaFoldDB" id="A0A0R3Q979"/>
<feature type="region of interest" description="Disordered" evidence="1">
    <location>
        <begin position="1"/>
        <end position="65"/>
    </location>
</feature>
<evidence type="ECO:0000313" key="3">
    <source>
        <dbReference type="Proteomes" id="UP000280834"/>
    </source>
</evidence>
<accession>A0A0R3Q979</accession>
<evidence type="ECO:0000256" key="1">
    <source>
        <dbReference type="SAM" id="MobiDB-lite"/>
    </source>
</evidence>
<dbReference type="Proteomes" id="UP000280834">
    <property type="component" value="Unassembled WGS sequence"/>
</dbReference>
<dbReference type="STRING" id="42155.A0A0R3Q979"/>
<evidence type="ECO:0000313" key="2">
    <source>
        <dbReference type="EMBL" id="VDO12043.1"/>
    </source>
</evidence>
<protein>
    <submittedName>
        <fullName evidence="4">Cell division cycle associated 5</fullName>
    </submittedName>
</protein>